<evidence type="ECO:0000313" key="1">
    <source>
        <dbReference type="EMBL" id="MBX40676.1"/>
    </source>
</evidence>
<protein>
    <submittedName>
        <fullName evidence="1">Uncharacterized protein</fullName>
    </submittedName>
</protein>
<dbReference type="EMBL" id="GGEC01060192">
    <property type="protein sequence ID" value="MBX40676.1"/>
    <property type="molecule type" value="Transcribed_RNA"/>
</dbReference>
<name>A0A2P2NDW7_RHIMU</name>
<dbReference type="AlphaFoldDB" id="A0A2P2NDW7"/>
<accession>A0A2P2NDW7</accession>
<organism evidence="1">
    <name type="scientific">Rhizophora mucronata</name>
    <name type="common">Asiatic mangrove</name>
    <dbReference type="NCBI Taxonomy" id="61149"/>
    <lineage>
        <taxon>Eukaryota</taxon>
        <taxon>Viridiplantae</taxon>
        <taxon>Streptophyta</taxon>
        <taxon>Embryophyta</taxon>
        <taxon>Tracheophyta</taxon>
        <taxon>Spermatophyta</taxon>
        <taxon>Magnoliopsida</taxon>
        <taxon>eudicotyledons</taxon>
        <taxon>Gunneridae</taxon>
        <taxon>Pentapetalae</taxon>
        <taxon>rosids</taxon>
        <taxon>fabids</taxon>
        <taxon>Malpighiales</taxon>
        <taxon>Rhizophoraceae</taxon>
        <taxon>Rhizophora</taxon>
    </lineage>
</organism>
<reference evidence="1" key="1">
    <citation type="submission" date="2018-02" db="EMBL/GenBank/DDBJ databases">
        <title>Rhizophora mucronata_Transcriptome.</title>
        <authorList>
            <person name="Meera S.P."/>
            <person name="Sreeshan A."/>
            <person name="Augustine A."/>
        </authorList>
    </citation>
    <scope>NUCLEOTIDE SEQUENCE</scope>
    <source>
        <tissue evidence="1">Leaf</tissue>
    </source>
</reference>
<sequence>MFMFSHEQLRSVAWIIELFWEYPLWYRPHFGIIISSCYLFLCCYQ</sequence>
<proteinExistence type="predicted"/>